<dbReference type="AlphaFoldDB" id="A0A1D1XF72"/>
<sequence>MPVKKTSSDPVRKRKAKAPLPPRIPPESRLPFPPIREAFLGSHQSQSRGKQRRRRVEEKETAVLRQGGWRRHGSGDPQHPFVPHHLLPLFLRSGHRDVHGSHICVRDMRRSTSPKRSKGAIFARSGKRRQVPAFSPPPGPLVGRIFGHPFPEGPKTPSSRMGYEEIHAGKVQRCRLLCDQTREDEGRTSHRLKVPRWTGFVEIHAQKVQRS</sequence>
<feature type="compositionally biased region" description="Basic and acidic residues" evidence="1">
    <location>
        <begin position="1"/>
        <end position="11"/>
    </location>
</feature>
<protein>
    <submittedName>
        <fullName evidence="2">Skin calcitonin gene-related peptide</fullName>
    </submittedName>
</protein>
<feature type="region of interest" description="Disordered" evidence="1">
    <location>
        <begin position="109"/>
        <end position="140"/>
    </location>
</feature>
<name>A0A1D1XF72_9ARAE</name>
<organism evidence="2">
    <name type="scientific">Anthurium amnicola</name>
    <dbReference type="NCBI Taxonomy" id="1678845"/>
    <lineage>
        <taxon>Eukaryota</taxon>
        <taxon>Viridiplantae</taxon>
        <taxon>Streptophyta</taxon>
        <taxon>Embryophyta</taxon>
        <taxon>Tracheophyta</taxon>
        <taxon>Spermatophyta</taxon>
        <taxon>Magnoliopsida</taxon>
        <taxon>Liliopsida</taxon>
        <taxon>Araceae</taxon>
        <taxon>Pothoideae</taxon>
        <taxon>Potheae</taxon>
        <taxon>Anthurium</taxon>
    </lineage>
</organism>
<feature type="region of interest" description="Disordered" evidence="1">
    <location>
        <begin position="1"/>
        <end position="78"/>
    </location>
</feature>
<gene>
    <name evidence="2" type="primary">CALCR_0</name>
    <name evidence="2" type="ORF">g.91281</name>
</gene>
<evidence type="ECO:0000313" key="2">
    <source>
        <dbReference type="EMBL" id="JAT41060.1"/>
    </source>
</evidence>
<dbReference type="EMBL" id="GDJX01026876">
    <property type="protein sequence ID" value="JAT41060.1"/>
    <property type="molecule type" value="Transcribed_RNA"/>
</dbReference>
<proteinExistence type="predicted"/>
<reference evidence="2" key="1">
    <citation type="submission" date="2015-07" db="EMBL/GenBank/DDBJ databases">
        <title>Transcriptome Assembly of Anthurium amnicola.</title>
        <authorList>
            <person name="Suzuki J."/>
        </authorList>
    </citation>
    <scope>NUCLEOTIDE SEQUENCE</scope>
</reference>
<accession>A0A1D1XF72</accession>
<evidence type="ECO:0000256" key="1">
    <source>
        <dbReference type="SAM" id="MobiDB-lite"/>
    </source>
</evidence>